<dbReference type="GO" id="GO:0005634">
    <property type="term" value="C:nucleus"/>
    <property type="evidence" value="ECO:0007669"/>
    <property type="project" value="UniProtKB-SubCell"/>
</dbReference>
<accession>A0A2S4PN52</accession>
<keyword evidence="14" id="KW-1185">Reference proteome</keyword>
<dbReference type="AlphaFoldDB" id="A0A2S4PN52"/>
<evidence type="ECO:0000256" key="8">
    <source>
        <dbReference type="ARBA" id="ARBA00023242"/>
    </source>
</evidence>
<feature type="region of interest" description="Disordered" evidence="12">
    <location>
        <begin position="1"/>
        <end position="54"/>
    </location>
</feature>
<name>A0A2S4PN52_9PEZI</name>
<comment type="caution">
    <text evidence="13">The sequence shown here is derived from an EMBL/GenBank/DDBJ whole genome shotgun (WGS) entry which is preliminary data.</text>
</comment>
<reference evidence="13 14" key="1">
    <citation type="submission" date="2017-10" db="EMBL/GenBank/DDBJ databases">
        <title>Development of genomic resources for the powdery mildew, Erysiphe pulchra.</title>
        <authorList>
            <person name="Wadl P.A."/>
            <person name="Mack B.M."/>
            <person name="Moore G."/>
            <person name="Beltz S.B."/>
        </authorList>
    </citation>
    <scope>NUCLEOTIDE SEQUENCE [LARGE SCALE GENOMIC DNA]</scope>
    <source>
        <strain evidence="13">Cflorida</strain>
    </source>
</reference>
<dbReference type="STRING" id="225359.A0A2S4PN52"/>
<evidence type="ECO:0000256" key="11">
    <source>
        <dbReference type="PIRSR" id="PIRSR610347-3"/>
    </source>
</evidence>
<dbReference type="SUPFAM" id="SSF56024">
    <property type="entry name" value="Phospholipase D/nuclease"/>
    <property type="match status" value="2"/>
</dbReference>
<evidence type="ECO:0008006" key="15">
    <source>
        <dbReference type="Google" id="ProtNLM"/>
    </source>
</evidence>
<comment type="subcellular location">
    <subcellularLocation>
        <location evidence="1">Nucleus</location>
    </subcellularLocation>
</comment>
<dbReference type="GO" id="GO:0003697">
    <property type="term" value="F:single-stranded DNA binding"/>
    <property type="evidence" value="ECO:0007669"/>
    <property type="project" value="TreeGrafter"/>
</dbReference>
<organism evidence="13 14">
    <name type="scientific">Erysiphe pulchra</name>
    <dbReference type="NCBI Taxonomy" id="225359"/>
    <lineage>
        <taxon>Eukaryota</taxon>
        <taxon>Fungi</taxon>
        <taxon>Dikarya</taxon>
        <taxon>Ascomycota</taxon>
        <taxon>Pezizomycotina</taxon>
        <taxon>Leotiomycetes</taxon>
        <taxon>Erysiphales</taxon>
        <taxon>Erysiphaceae</taxon>
        <taxon>Erysiphe</taxon>
    </lineage>
</organism>
<evidence type="ECO:0000256" key="9">
    <source>
        <dbReference type="PIRSR" id="PIRSR610347-1"/>
    </source>
</evidence>
<evidence type="ECO:0000256" key="1">
    <source>
        <dbReference type="ARBA" id="ARBA00004123"/>
    </source>
</evidence>
<feature type="site" description="Interaction with DNA" evidence="11">
    <location>
        <position position="417"/>
    </location>
</feature>
<feature type="binding site" evidence="10">
    <location>
        <position position="393"/>
    </location>
    <ligand>
        <name>substrate</name>
    </ligand>
</feature>
<evidence type="ECO:0000256" key="2">
    <source>
        <dbReference type="ARBA" id="ARBA00010205"/>
    </source>
</evidence>
<keyword evidence="3" id="KW-0540">Nuclease</keyword>
<keyword evidence="7" id="KW-0234">DNA repair</keyword>
<dbReference type="Proteomes" id="UP000237438">
    <property type="component" value="Unassembled WGS sequence"/>
</dbReference>
<keyword evidence="8" id="KW-0539">Nucleus</keyword>
<keyword evidence="4" id="KW-0227">DNA damage</keyword>
<proteinExistence type="inferred from homology"/>
<feature type="active site" description="Proton donor/acceptor" evidence="9">
    <location>
        <position position="391"/>
    </location>
</feature>
<comment type="similarity">
    <text evidence="2">Belongs to the tyrosyl-DNA phosphodiesterase family.</text>
</comment>
<dbReference type="EMBL" id="PEDP01001562">
    <property type="protein sequence ID" value="POS83472.1"/>
    <property type="molecule type" value="Genomic_DNA"/>
</dbReference>
<evidence type="ECO:0000256" key="12">
    <source>
        <dbReference type="SAM" id="MobiDB-lite"/>
    </source>
</evidence>
<dbReference type="GO" id="GO:0003690">
    <property type="term" value="F:double-stranded DNA binding"/>
    <property type="evidence" value="ECO:0007669"/>
    <property type="project" value="TreeGrafter"/>
</dbReference>
<dbReference type="Gene3D" id="3.30.870.10">
    <property type="entry name" value="Endonuclease Chain A"/>
    <property type="match status" value="3"/>
</dbReference>
<evidence type="ECO:0000256" key="5">
    <source>
        <dbReference type="ARBA" id="ARBA00022801"/>
    </source>
</evidence>
<gene>
    <name evidence="13" type="ORF">EPUL_003203</name>
</gene>
<dbReference type="PANTHER" id="PTHR12415">
    <property type="entry name" value="TYROSYL-DNA PHOSPHODIESTERASE 1"/>
    <property type="match status" value="1"/>
</dbReference>
<evidence type="ECO:0000313" key="13">
    <source>
        <dbReference type="EMBL" id="POS83472.1"/>
    </source>
</evidence>
<evidence type="ECO:0000256" key="3">
    <source>
        <dbReference type="ARBA" id="ARBA00022722"/>
    </source>
</evidence>
<dbReference type="CDD" id="cd09123">
    <property type="entry name" value="PLDc_Tdp1_2"/>
    <property type="match status" value="1"/>
</dbReference>
<evidence type="ECO:0000256" key="10">
    <source>
        <dbReference type="PIRSR" id="PIRSR610347-2"/>
    </source>
</evidence>
<evidence type="ECO:0000256" key="7">
    <source>
        <dbReference type="ARBA" id="ARBA00023204"/>
    </source>
</evidence>
<sequence length="494" mass="56071">MVSDLVSHVGKRCRSIGESNDTDTRKNSTEAESPPRLRRKITDNNGALQRPTEQPKIIRSPFQLTKVRDLPNSLNVDSVSLNDILGDPLLSECWDFNYLHDLDFLVRSFDQDVQHLVKIHVVHGFWKREDPSRLMLEMFILFRHDETAQIIIHTANIIEFDWTNMTQGLWRSPLLAKLSTNTPETSVSGNYGDGSRFKFDLVNYLKAYDLKSRKKICEELIKKLVKYDFSSIRGALIASVPGKHDIDHKSGTLWGWAALQEILKTVTVKDVSSKAEIITQISSIATLGTTNNWLEKTFFKALKTVQDDGEHEVAEPEYKVIFPTVDEIRRSLNGYDSGSAIHTKIHTSAQAKQLQYIKPLLCHWAGDGTSRHDSTSKIKNFDAGRKRAAPHIKTYIRFSDKKKEAIDWMLLTSANLSKQAWGESINASGNQRVCSYEIGVLIWPSAFGTCVKFVPTFQTDEPSTLHCQENYETIVGIRMPYDLPVISYDHDAEP</sequence>
<dbReference type="GO" id="GO:0004527">
    <property type="term" value="F:exonuclease activity"/>
    <property type="evidence" value="ECO:0007669"/>
    <property type="project" value="UniProtKB-KW"/>
</dbReference>
<evidence type="ECO:0000256" key="6">
    <source>
        <dbReference type="ARBA" id="ARBA00022839"/>
    </source>
</evidence>
<evidence type="ECO:0000256" key="4">
    <source>
        <dbReference type="ARBA" id="ARBA00022763"/>
    </source>
</evidence>
<keyword evidence="6" id="KW-0269">Exonuclease</keyword>
<feature type="compositionally biased region" description="Basic and acidic residues" evidence="12">
    <location>
        <begin position="22"/>
        <end position="35"/>
    </location>
</feature>
<dbReference type="PANTHER" id="PTHR12415:SF0">
    <property type="entry name" value="TYROSYL-DNA PHOSPHODIESTERASE 1"/>
    <property type="match status" value="1"/>
</dbReference>
<dbReference type="InterPro" id="IPR010347">
    <property type="entry name" value="Tdp1"/>
</dbReference>
<dbReference type="OrthoDB" id="47785at2759"/>
<feature type="non-terminal residue" evidence="13">
    <location>
        <position position="494"/>
    </location>
</feature>
<dbReference type="GO" id="GO:0017005">
    <property type="term" value="F:3'-tyrosyl-DNA phosphodiesterase activity"/>
    <property type="evidence" value="ECO:0007669"/>
    <property type="project" value="TreeGrafter"/>
</dbReference>
<dbReference type="Pfam" id="PF06087">
    <property type="entry name" value="Tyr-DNA_phospho"/>
    <property type="match status" value="2"/>
</dbReference>
<dbReference type="GO" id="GO:0006281">
    <property type="term" value="P:DNA repair"/>
    <property type="evidence" value="ECO:0007669"/>
    <property type="project" value="UniProtKB-KW"/>
</dbReference>
<evidence type="ECO:0000313" key="14">
    <source>
        <dbReference type="Proteomes" id="UP000237438"/>
    </source>
</evidence>
<protein>
    <recommendedName>
        <fullName evidence="15">Tyrosyl-DNA phosphodiesterase</fullName>
    </recommendedName>
</protein>
<keyword evidence="5" id="KW-0378">Hydrolase</keyword>